<dbReference type="InParanoid" id="I3EE96"/>
<accession>I3EE96</accession>
<dbReference type="Proteomes" id="UP000002872">
    <property type="component" value="Unassembled WGS sequence"/>
</dbReference>
<sequence>MQFSEIIKILLMARFICAQLELEEIKKVECTQFGANKTEYINPGGALSPIRGHILHKSGHMHNKRFFSPEIDISYSVKKANNPNSGNVIDYIYTRKPGQDNAREEDGGSGETEGYLYSYYQQIIHMFPSAMGDLSISSGISNSFSRFIAEHRKTPDVLYVLSALLLLSEGVDVSIKVERVNTTKSEESSMRLVLRKQDADGFYANLDMRLKDINPVYKERKITQTKTEKTVNFFKSAAHQAALVIPATLAEPATYKQFMSGEFMNTPQFLIQSYIYEFIDSADMYIKFVGAVYTLLTDYINNIDRHTCNKKEHAQKVLNGLFMQRGGDLAPSEYTAYLCKLEELKHSNGILFFENTELPDYTRVPIYSGGKPISTDDYSKYYSNCVEATLLGLFCCFAFDPETRKYTTEHMPGASEALVEFFSTHSTPKENINYSMHLDWCKVVAGLGSSKIDYLRNSRNELCSGLINMLYLIREVAGHIKALEEAINYLEAVCSEQELSGKHQRDTQRHIQEVCKCLSKNQDVQVVCEMVESGKRSNGRPDIFVKNGIQIIYTFKEVQSGVALMVSKGHSKIYVVENLNSASDDVQDMLTQLKERYKHTGSYMRCIIKHYINIEMEKIKSKDESYGYMPIDMINYAIDDKNKTIISLCYGGK</sequence>
<dbReference type="AlphaFoldDB" id="I3EE96"/>
<dbReference type="EMBL" id="GL870881">
    <property type="protein sequence ID" value="EIJ87543.1"/>
    <property type="molecule type" value="Genomic_DNA"/>
</dbReference>
<keyword evidence="1" id="KW-0732">Signal</keyword>
<keyword evidence="3" id="KW-1185">Reference proteome</keyword>
<organism evidence="2 3">
    <name type="scientific">Nematocida parisii (strain ERTm3)</name>
    <name type="common">Nematode killer fungus</name>
    <dbReference type="NCBI Taxonomy" id="935791"/>
    <lineage>
        <taxon>Eukaryota</taxon>
        <taxon>Fungi</taxon>
        <taxon>Fungi incertae sedis</taxon>
        <taxon>Microsporidia</taxon>
        <taxon>Nematocida</taxon>
    </lineage>
</organism>
<protein>
    <submittedName>
        <fullName evidence="2">Uncharacterized protein</fullName>
    </submittedName>
</protein>
<evidence type="ECO:0000313" key="3">
    <source>
        <dbReference type="Proteomes" id="UP000002872"/>
    </source>
</evidence>
<dbReference type="OMA" id="YINIEME"/>
<reference evidence="2" key="1">
    <citation type="submission" date="2011-01" db="EMBL/GenBank/DDBJ databases">
        <title>The Genome Sequence of Nematocida parisii strain ERTm3.</title>
        <authorList>
            <consortium name="The Broad Institute Genome Sequencing Platform"/>
            <consortium name="The Broad Institute Genome Sequencing Center for Infectious Disease"/>
            <person name="Cuomo C."/>
            <person name="Troemel E."/>
            <person name="Young S.K."/>
            <person name="Zeng Q."/>
            <person name="Gargeya S."/>
            <person name="Fitzgerald M."/>
            <person name="Haas B."/>
            <person name="Abouelleil A."/>
            <person name="Alvarado L."/>
            <person name="Arachchi H.M."/>
            <person name="Berlin A."/>
            <person name="Chapman S.B."/>
            <person name="Gearin G."/>
            <person name="Goldberg J."/>
            <person name="Griggs A."/>
            <person name="Gujja S."/>
            <person name="Hansen M."/>
            <person name="Heiman D."/>
            <person name="Howarth C."/>
            <person name="Larimer J."/>
            <person name="Lui A."/>
            <person name="MacDonald P.J.P."/>
            <person name="McCowen C."/>
            <person name="Montmayeur A."/>
            <person name="Murphy C."/>
            <person name="Neiman D."/>
            <person name="Pearson M."/>
            <person name="Priest M."/>
            <person name="Roberts A."/>
            <person name="Saif S."/>
            <person name="Shea T."/>
            <person name="Sisk P."/>
            <person name="Stolte C."/>
            <person name="Sykes S."/>
            <person name="Wortman J."/>
            <person name="Nusbaum C."/>
            <person name="Birren B."/>
        </authorList>
    </citation>
    <scope>NUCLEOTIDE SEQUENCE</scope>
    <source>
        <strain evidence="2">ERTm3</strain>
    </source>
</reference>
<name>I3EE96_NEMP3</name>
<gene>
    <name evidence="2" type="ORF">NEQG_02090</name>
</gene>
<evidence type="ECO:0000256" key="1">
    <source>
        <dbReference type="SAM" id="SignalP"/>
    </source>
</evidence>
<proteinExistence type="predicted"/>
<dbReference type="OrthoDB" id="2195549at2759"/>
<dbReference type="HOGENOM" id="CLU_009683_3_0_1"/>
<feature type="signal peptide" evidence="1">
    <location>
        <begin position="1"/>
        <end position="18"/>
    </location>
</feature>
<evidence type="ECO:0000313" key="2">
    <source>
        <dbReference type="EMBL" id="EIJ87543.1"/>
    </source>
</evidence>
<dbReference type="VEuPathDB" id="MicrosporidiaDB:NEQG_02090"/>
<feature type="chain" id="PRO_5003670483" evidence="1">
    <location>
        <begin position="19"/>
        <end position="653"/>
    </location>
</feature>